<evidence type="ECO:0000313" key="4">
    <source>
        <dbReference type="EMBL" id="PIP16530.1"/>
    </source>
</evidence>
<dbReference type="PANTHER" id="PTHR30304">
    <property type="entry name" value="D-TAGATOSE-1,6-BISPHOSPHATE ALDOLASE"/>
    <property type="match status" value="1"/>
</dbReference>
<keyword evidence="3" id="KW-0862">Zinc</keyword>
<feature type="active site" description="Proton donor" evidence="1">
    <location>
        <position position="97"/>
    </location>
</feature>
<dbReference type="EMBL" id="PCRF01000078">
    <property type="protein sequence ID" value="PIP16530.1"/>
    <property type="molecule type" value="Genomic_DNA"/>
</dbReference>
<evidence type="ECO:0008006" key="6">
    <source>
        <dbReference type="Google" id="ProtNLM"/>
    </source>
</evidence>
<accession>A0A2G9YBD5</accession>
<feature type="binding site" evidence="2">
    <location>
        <position position="211"/>
    </location>
    <ligand>
        <name>dihydroxyacetone phosphate</name>
        <dbReference type="ChEBI" id="CHEBI:57642"/>
    </ligand>
</feature>
<keyword evidence="3" id="KW-0479">Metal-binding</keyword>
<evidence type="ECO:0000256" key="1">
    <source>
        <dbReference type="PIRSR" id="PIRSR001359-1"/>
    </source>
</evidence>
<dbReference type="Gene3D" id="3.20.20.70">
    <property type="entry name" value="Aldolase class I"/>
    <property type="match status" value="1"/>
</dbReference>
<name>A0A2G9YBD5_9BACT</name>
<dbReference type="SUPFAM" id="SSF51569">
    <property type="entry name" value="Aldolase"/>
    <property type="match status" value="1"/>
</dbReference>
<dbReference type="InterPro" id="IPR013785">
    <property type="entry name" value="Aldolase_TIM"/>
</dbReference>
<dbReference type="PANTHER" id="PTHR30304:SF0">
    <property type="entry name" value="D-TAGATOSE-1,6-BISPHOSPHATE ALDOLASE SUBUNIT GATY-RELATED"/>
    <property type="match status" value="1"/>
</dbReference>
<feature type="binding site" evidence="3">
    <location>
        <position position="210"/>
    </location>
    <ligand>
        <name>Zn(2+)</name>
        <dbReference type="ChEBI" id="CHEBI:29105"/>
        <label>1</label>
        <note>catalytic</note>
    </ligand>
</feature>
<feature type="binding site" evidence="3">
    <location>
        <position position="98"/>
    </location>
    <ligand>
        <name>Zn(2+)</name>
        <dbReference type="ChEBI" id="CHEBI:29105"/>
        <label>1</label>
        <note>catalytic</note>
    </ligand>
</feature>
<dbReference type="Pfam" id="PF01116">
    <property type="entry name" value="F_bP_aldolase"/>
    <property type="match status" value="1"/>
</dbReference>
<feature type="binding site" evidence="3">
    <location>
        <position position="159"/>
    </location>
    <ligand>
        <name>Zn(2+)</name>
        <dbReference type="ChEBI" id="CHEBI:29105"/>
        <label>2</label>
    </ligand>
</feature>
<dbReference type="GO" id="GO:0016832">
    <property type="term" value="F:aldehyde-lyase activity"/>
    <property type="evidence" value="ECO:0007669"/>
    <property type="project" value="InterPro"/>
</dbReference>
<organism evidence="4 5">
    <name type="scientific">bacterium (Candidatus Ratteibacteria) CG23_combo_of_CG06-09_8_20_14_all_48_7</name>
    <dbReference type="NCBI Taxonomy" id="2014292"/>
    <lineage>
        <taxon>Bacteria</taxon>
        <taxon>Candidatus Ratteibacteria</taxon>
    </lineage>
</organism>
<dbReference type="AlphaFoldDB" id="A0A2G9YBD5"/>
<feature type="binding site" evidence="2">
    <location>
        <begin position="268"/>
        <end position="271"/>
    </location>
    <ligand>
        <name>dihydroxyacetone phosphate</name>
        <dbReference type="ChEBI" id="CHEBI:57642"/>
    </ligand>
</feature>
<sequence length="319" mass="35040">MFVLKYLKMMRTNGRKMDNLKKVMEAAVSAGIVVPAFNVAYLPMVKAITDTLTETNVYGMVEVSRIDFVKFGAKSIAAVAEEYKRVADPKLVSLHLDHIPVIDEDKLQVDWKSLIAEGISCGYHSVMVDGSRLPLAENIRVVREVVQMAHPKGVLVEAELGSVLGHESGPLPDYEKIFTRKIGFTKPEEAVRFVKETGVDWLSVSVGSIHGAISGLAKDQPKVQAKIDIEYLKRLRDATGIPLVLHGGSGVQKSFVLEAFKNGIAKINVGTEIRQVYEKALAESGNDIETGRKAINRAMKEIICATYQIEGSASRICQQ</sequence>
<dbReference type="Proteomes" id="UP000230392">
    <property type="component" value="Unassembled WGS sequence"/>
</dbReference>
<protein>
    <recommendedName>
        <fullName evidence="6">Tagatose-bisphosphate aldolase</fullName>
    </recommendedName>
</protein>
<gene>
    <name evidence="4" type="ORF">COX46_01695</name>
</gene>
<proteinExistence type="predicted"/>
<feature type="binding site" evidence="2">
    <location>
        <begin position="247"/>
        <end position="249"/>
    </location>
    <ligand>
        <name>dihydroxyacetone phosphate</name>
        <dbReference type="ChEBI" id="CHEBI:57642"/>
    </ligand>
</feature>
<feature type="binding site" evidence="3">
    <location>
        <position position="129"/>
    </location>
    <ligand>
        <name>Zn(2+)</name>
        <dbReference type="ChEBI" id="CHEBI:29105"/>
        <label>2</label>
    </ligand>
</feature>
<feature type="binding site" evidence="3">
    <location>
        <position position="246"/>
    </location>
    <ligand>
        <name>Zn(2+)</name>
        <dbReference type="ChEBI" id="CHEBI:29105"/>
        <label>1</label>
        <note>catalytic</note>
    </ligand>
</feature>
<evidence type="ECO:0000256" key="2">
    <source>
        <dbReference type="PIRSR" id="PIRSR001359-2"/>
    </source>
</evidence>
<dbReference type="InterPro" id="IPR000771">
    <property type="entry name" value="FBA_II"/>
</dbReference>
<reference evidence="4 5" key="1">
    <citation type="submission" date="2017-09" db="EMBL/GenBank/DDBJ databases">
        <title>Depth-based differentiation of microbial function through sediment-hosted aquifers and enrichment of novel symbionts in the deep terrestrial subsurface.</title>
        <authorList>
            <person name="Probst A.J."/>
            <person name="Ladd B."/>
            <person name="Jarett J.K."/>
            <person name="Geller-Mcgrath D.E."/>
            <person name="Sieber C.M."/>
            <person name="Emerson J.B."/>
            <person name="Anantharaman K."/>
            <person name="Thomas B.C."/>
            <person name="Malmstrom R."/>
            <person name="Stieglmeier M."/>
            <person name="Klingl A."/>
            <person name="Woyke T."/>
            <person name="Ryan C.M."/>
            <person name="Banfield J.F."/>
        </authorList>
    </citation>
    <scope>NUCLEOTIDE SEQUENCE [LARGE SCALE GENOMIC DNA]</scope>
    <source>
        <strain evidence="4">CG23_combo_of_CG06-09_8_20_14_all_48_7</strain>
    </source>
</reference>
<evidence type="ECO:0000313" key="5">
    <source>
        <dbReference type="Proteomes" id="UP000230392"/>
    </source>
</evidence>
<evidence type="ECO:0000256" key="3">
    <source>
        <dbReference type="PIRSR" id="PIRSR001359-3"/>
    </source>
</evidence>
<dbReference type="GO" id="GO:0008270">
    <property type="term" value="F:zinc ion binding"/>
    <property type="evidence" value="ECO:0007669"/>
    <property type="project" value="InterPro"/>
</dbReference>
<dbReference type="GO" id="GO:0005975">
    <property type="term" value="P:carbohydrate metabolic process"/>
    <property type="evidence" value="ECO:0007669"/>
    <property type="project" value="InterPro"/>
</dbReference>
<dbReference type="InterPro" id="IPR050246">
    <property type="entry name" value="Class_II_FBP_aldolase"/>
</dbReference>
<comment type="caution">
    <text evidence="4">The sequence shown here is derived from an EMBL/GenBank/DDBJ whole genome shotgun (WGS) entry which is preliminary data.</text>
</comment>
<comment type="cofactor">
    <cofactor evidence="3">
        <name>Zn(2+)</name>
        <dbReference type="ChEBI" id="CHEBI:29105"/>
    </cofactor>
    <text evidence="3">Binds 2 Zn(2+) ions per subunit. One is catalytic and the other provides a structural contribution.</text>
</comment>
<dbReference type="PIRSF" id="PIRSF001359">
    <property type="entry name" value="F_bP_aldolase_II"/>
    <property type="match status" value="1"/>
</dbReference>